<dbReference type="RefSeq" id="WP_371841437.1">
    <property type="nucleotide sequence ID" value="NZ_JBGMEK010000114.1"/>
</dbReference>
<accession>A0ABV4P5I0</accession>
<dbReference type="Proteomes" id="UP001569428">
    <property type="component" value="Unassembled WGS sequence"/>
</dbReference>
<keyword evidence="1" id="KW-0732">Signal</keyword>
<feature type="chain" id="PRO_5045690738" evidence="1">
    <location>
        <begin position="20"/>
        <end position="109"/>
    </location>
</feature>
<dbReference type="EMBL" id="JBGMEK010000114">
    <property type="protein sequence ID" value="MFA0813623.1"/>
    <property type="molecule type" value="Genomic_DNA"/>
</dbReference>
<sequence>MCRKLLAILLLTGALPTQAAIVSAVGKIQEIIAYDSFGGGDVLIKFPTQVSNCLAGVYIPPKSEGGEERILSIALSAYMAGKDVRFQIYETAVWPGAANYCKLKTIELK</sequence>
<reference evidence="2 3" key="1">
    <citation type="submission" date="2024-08" db="EMBL/GenBank/DDBJ databases">
        <authorList>
            <person name="Ishaq N."/>
        </authorList>
    </citation>
    <scope>NUCLEOTIDE SEQUENCE [LARGE SCALE GENOMIC DNA]</scope>
    <source>
        <strain evidence="2 3">DSM 18651</strain>
    </source>
</reference>
<organism evidence="2 3">
    <name type="scientific">Microbulbifer epialgicus</name>
    <dbReference type="NCBI Taxonomy" id="393907"/>
    <lineage>
        <taxon>Bacteria</taxon>
        <taxon>Pseudomonadati</taxon>
        <taxon>Pseudomonadota</taxon>
        <taxon>Gammaproteobacteria</taxon>
        <taxon>Cellvibrionales</taxon>
        <taxon>Microbulbiferaceae</taxon>
        <taxon>Microbulbifer</taxon>
    </lineage>
</organism>
<evidence type="ECO:0000313" key="2">
    <source>
        <dbReference type="EMBL" id="MFA0813623.1"/>
    </source>
</evidence>
<gene>
    <name evidence="2" type="ORF">ACCI49_22295</name>
</gene>
<keyword evidence="3" id="KW-1185">Reference proteome</keyword>
<proteinExistence type="predicted"/>
<protein>
    <submittedName>
        <fullName evidence="2">Uncharacterized protein</fullName>
    </submittedName>
</protein>
<comment type="caution">
    <text evidence="2">The sequence shown here is derived from an EMBL/GenBank/DDBJ whole genome shotgun (WGS) entry which is preliminary data.</text>
</comment>
<evidence type="ECO:0000313" key="3">
    <source>
        <dbReference type="Proteomes" id="UP001569428"/>
    </source>
</evidence>
<feature type="signal peptide" evidence="1">
    <location>
        <begin position="1"/>
        <end position="19"/>
    </location>
</feature>
<name>A0ABV4P5I0_9GAMM</name>
<evidence type="ECO:0000256" key="1">
    <source>
        <dbReference type="SAM" id="SignalP"/>
    </source>
</evidence>